<gene>
    <name evidence="3" type="ORF">BWK73_21305</name>
</gene>
<protein>
    <submittedName>
        <fullName evidence="3">Uncharacterized protein</fullName>
    </submittedName>
</protein>
<feature type="transmembrane region" description="Helical" evidence="2">
    <location>
        <begin position="45"/>
        <end position="66"/>
    </location>
</feature>
<proteinExistence type="predicted"/>
<evidence type="ECO:0000313" key="4">
    <source>
        <dbReference type="Proteomes" id="UP000192491"/>
    </source>
</evidence>
<feature type="region of interest" description="Disordered" evidence="1">
    <location>
        <begin position="85"/>
        <end position="125"/>
    </location>
</feature>
<accession>A0A1Y1QNH6</accession>
<feature type="compositionally biased region" description="Polar residues" evidence="1">
    <location>
        <begin position="108"/>
        <end position="125"/>
    </location>
</feature>
<dbReference type="AlphaFoldDB" id="A0A1Y1QNH6"/>
<name>A0A1Y1QNH6_9GAMM</name>
<comment type="caution">
    <text evidence="3">The sequence shown here is derived from an EMBL/GenBank/DDBJ whole genome shotgun (WGS) entry which is preliminary data.</text>
</comment>
<keyword evidence="2" id="KW-1133">Transmembrane helix</keyword>
<reference evidence="3 4" key="1">
    <citation type="submission" date="2017-01" db="EMBL/GenBank/DDBJ databases">
        <title>Novel large sulfur bacteria in the metagenomes of groundwater-fed chemosynthetic microbial mats in the Lake Huron basin.</title>
        <authorList>
            <person name="Sharrar A.M."/>
            <person name="Flood B.E."/>
            <person name="Bailey J.V."/>
            <person name="Jones D.S."/>
            <person name="Biddanda B."/>
            <person name="Ruberg S.A."/>
            <person name="Marcus D.N."/>
            <person name="Dick G.J."/>
        </authorList>
    </citation>
    <scope>NUCLEOTIDE SEQUENCE [LARGE SCALE GENOMIC DNA]</scope>
    <source>
        <strain evidence="3">A8</strain>
    </source>
</reference>
<keyword evidence="2" id="KW-0812">Transmembrane</keyword>
<dbReference type="Proteomes" id="UP000192491">
    <property type="component" value="Unassembled WGS sequence"/>
</dbReference>
<sequence length="125" mass="13078">MSDITPWIEHLSDPLVLVGFAIFTLAGLVKLFKPEKLTGKATEGLFHKGLNFVFVLALLIVIGGFAKSIVQQQAAAPQAAIIQHSEGKQSPNSVGAGVAAERIEQGSKGDQSPNSVGNATVSVQK</sequence>
<feature type="transmembrane region" description="Helical" evidence="2">
    <location>
        <begin position="15"/>
        <end position="33"/>
    </location>
</feature>
<evidence type="ECO:0000256" key="2">
    <source>
        <dbReference type="SAM" id="Phobius"/>
    </source>
</evidence>
<organism evidence="3 4">
    <name type="scientific">Thiothrix lacustris</name>
    <dbReference type="NCBI Taxonomy" id="525917"/>
    <lineage>
        <taxon>Bacteria</taxon>
        <taxon>Pseudomonadati</taxon>
        <taxon>Pseudomonadota</taxon>
        <taxon>Gammaproteobacteria</taxon>
        <taxon>Thiotrichales</taxon>
        <taxon>Thiotrichaceae</taxon>
        <taxon>Thiothrix</taxon>
    </lineage>
</organism>
<keyword evidence="2" id="KW-0472">Membrane</keyword>
<dbReference type="EMBL" id="MTEJ01000125">
    <property type="protein sequence ID" value="OQX10039.1"/>
    <property type="molecule type" value="Genomic_DNA"/>
</dbReference>
<evidence type="ECO:0000313" key="3">
    <source>
        <dbReference type="EMBL" id="OQX10039.1"/>
    </source>
</evidence>
<evidence type="ECO:0000256" key="1">
    <source>
        <dbReference type="SAM" id="MobiDB-lite"/>
    </source>
</evidence>